<dbReference type="EMBL" id="VSRR010144768">
    <property type="protein sequence ID" value="MPD05177.1"/>
    <property type="molecule type" value="Genomic_DNA"/>
</dbReference>
<gene>
    <name evidence="1" type="ORF">E2C01_100908</name>
</gene>
<dbReference type="Proteomes" id="UP000324222">
    <property type="component" value="Unassembled WGS sequence"/>
</dbReference>
<sequence>MKQVPNSISSAVRLAITRGSLFPAIDARRCFTNSRSLFPSTTLKLTENKKLTIARSLASVIRASKQVSAAFLNLRMSWADVSCVTVRQ</sequence>
<organism evidence="1 2">
    <name type="scientific">Portunus trituberculatus</name>
    <name type="common">Swimming crab</name>
    <name type="synonym">Neptunus trituberculatus</name>
    <dbReference type="NCBI Taxonomy" id="210409"/>
    <lineage>
        <taxon>Eukaryota</taxon>
        <taxon>Metazoa</taxon>
        <taxon>Ecdysozoa</taxon>
        <taxon>Arthropoda</taxon>
        <taxon>Crustacea</taxon>
        <taxon>Multicrustacea</taxon>
        <taxon>Malacostraca</taxon>
        <taxon>Eumalacostraca</taxon>
        <taxon>Eucarida</taxon>
        <taxon>Decapoda</taxon>
        <taxon>Pleocyemata</taxon>
        <taxon>Brachyura</taxon>
        <taxon>Eubrachyura</taxon>
        <taxon>Portunoidea</taxon>
        <taxon>Portunidae</taxon>
        <taxon>Portuninae</taxon>
        <taxon>Portunus</taxon>
    </lineage>
</organism>
<protein>
    <submittedName>
        <fullName evidence="1">Uncharacterized protein</fullName>
    </submittedName>
</protein>
<evidence type="ECO:0000313" key="2">
    <source>
        <dbReference type="Proteomes" id="UP000324222"/>
    </source>
</evidence>
<keyword evidence="2" id="KW-1185">Reference proteome</keyword>
<accession>A0A5B7KES7</accession>
<comment type="caution">
    <text evidence="1">The sequence shown here is derived from an EMBL/GenBank/DDBJ whole genome shotgun (WGS) entry which is preliminary data.</text>
</comment>
<dbReference type="AlphaFoldDB" id="A0A5B7KES7"/>
<name>A0A5B7KES7_PORTR</name>
<reference evidence="1 2" key="1">
    <citation type="submission" date="2019-05" db="EMBL/GenBank/DDBJ databases">
        <title>Another draft genome of Portunus trituberculatus and its Hox gene families provides insights of decapod evolution.</title>
        <authorList>
            <person name="Jeong J.-H."/>
            <person name="Song I."/>
            <person name="Kim S."/>
            <person name="Choi T."/>
            <person name="Kim D."/>
            <person name="Ryu S."/>
            <person name="Kim W."/>
        </authorList>
    </citation>
    <scope>NUCLEOTIDE SEQUENCE [LARGE SCALE GENOMIC DNA]</scope>
    <source>
        <tissue evidence="1">Muscle</tissue>
    </source>
</reference>
<proteinExistence type="predicted"/>
<evidence type="ECO:0000313" key="1">
    <source>
        <dbReference type="EMBL" id="MPD05177.1"/>
    </source>
</evidence>